<evidence type="ECO:0000259" key="1">
    <source>
        <dbReference type="PROSITE" id="PS50004"/>
    </source>
</evidence>
<dbReference type="Gene3D" id="2.60.40.150">
    <property type="entry name" value="C2 domain"/>
    <property type="match status" value="1"/>
</dbReference>
<name>A0AAD6VVR6_9AGAR</name>
<dbReference type="InterPro" id="IPR000008">
    <property type="entry name" value="C2_dom"/>
</dbReference>
<gene>
    <name evidence="2" type="ORF">GGX14DRAFT_669713</name>
</gene>
<organism evidence="2 3">
    <name type="scientific">Mycena pura</name>
    <dbReference type="NCBI Taxonomy" id="153505"/>
    <lineage>
        <taxon>Eukaryota</taxon>
        <taxon>Fungi</taxon>
        <taxon>Dikarya</taxon>
        <taxon>Basidiomycota</taxon>
        <taxon>Agaricomycotina</taxon>
        <taxon>Agaricomycetes</taxon>
        <taxon>Agaricomycetidae</taxon>
        <taxon>Agaricales</taxon>
        <taxon>Marasmiineae</taxon>
        <taxon>Mycenaceae</taxon>
        <taxon>Mycena</taxon>
    </lineage>
</organism>
<dbReference type="CDD" id="cd00030">
    <property type="entry name" value="C2"/>
    <property type="match status" value="1"/>
</dbReference>
<dbReference type="InterPro" id="IPR035892">
    <property type="entry name" value="C2_domain_sf"/>
</dbReference>
<keyword evidence="3" id="KW-1185">Reference proteome</keyword>
<dbReference type="Pfam" id="PF00168">
    <property type="entry name" value="C2"/>
    <property type="match status" value="1"/>
</dbReference>
<reference evidence="2" key="1">
    <citation type="submission" date="2023-03" db="EMBL/GenBank/DDBJ databases">
        <title>Massive genome expansion in bonnet fungi (Mycena s.s.) driven by repeated elements and novel gene families across ecological guilds.</title>
        <authorList>
            <consortium name="Lawrence Berkeley National Laboratory"/>
            <person name="Harder C.B."/>
            <person name="Miyauchi S."/>
            <person name="Viragh M."/>
            <person name="Kuo A."/>
            <person name="Thoen E."/>
            <person name="Andreopoulos B."/>
            <person name="Lu D."/>
            <person name="Skrede I."/>
            <person name="Drula E."/>
            <person name="Henrissat B."/>
            <person name="Morin E."/>
            <person name="Kohler A."/>
            <person name="Barry K."/>
            <person name="LaButti K."/>
            <person name="Morin E."/>
            <person name="Salamov A."/>
            <person name="Lipzen A."/>
            <person name="Mereny Z."/>
            <person name="Hegedus B."/>
            <person name="Baldrian P."/>
            <person name="Stursova M."/>
            <person name="Weitz H."/>
            <person name="Taylor A."/>
            <person name="Grigoriev I.V."/>
            <person name="Nagy L.G."/>
            <person name="Martin F."/>
            <person name="Kauserud H."/>
        </authorList>
    </citation>
    <scope>NUCLEOTIDE SEQUENCE</scope>
    <source>
        <strain evidence="2">9144</strain>
    </source>
</reference>
<dbReference type="AlphaFoldDB" id="A0AAD6VVR6"/>
<comment type="caution">
    <text evidence="2">The sequence shown here is derived from an EMBL/GenBank/DDBJ whole genome shotgun (WGS) entry which is preliminary data.</text>
</comment>
<accession>A0AAD6VVR6</accession>
<dbReference type="Proteomes" id="UP001219525">
    <property type="component" value="Unassembled WGS sequence"/>
</dbReference>
<sequence length="458" mass="50679">MHDHRRPLSMSRILESIGNAVHHAHDNAHDLAAVTRTLAEEHLLDIPYVDLTIQFIGASGIPKLDIGGAADPYFVAKLDNEISFVWLQRSTVKVGTLSPVWNELWRVKNVPAHASLSVEVLDKDDGAKLDDFVGKFTTSVSAGAKEAEIEGPLFRKAGGTFWLKIESTPSAKDKDPKAYPYMFDGPIRFSRHFSPTVGLLTNSTSEDHARLYSTWKMYIRGVQLYFGDAVQQWNHKYKAAQSIFGPGASSLAVRSGIMAGHRLLYARATTNKFGVIETGADVLGVLRGGKRVKPAVYTYIISAEDDSMRFSETGAAFFVDFASKHALHANCHPCVRYSGEFHPRPAGGWAAFDDATSDADVKWELVIDNNSGTYSPDKTLLPTLKALLEYNFPGIVIHALDREDPALAESREACRAYALNHRGIRKEELQPQRQSEEEETLAARASLISMDELEMMEA</sequence>
<dbReference type="SMART" id="SM00239">
    <property type="entry name" value="C2"/>
    <property type="match status" value="1"/>
</dbReference>
<protein>
    <recommendedName>
        <fullName evidence="1">C2 domain-containing protein</fullName>
    </recommendedName>
</protein>
<dbReference type="PROSITE" id="PS50004">
    <property type="entry name" value="C2"/>
    <property type="match status" value="1"/>
</dbReference>
<evidence type="ECO:0000313" key="3">
    <source>
        <dbReference type="Proteomes" id="UP001219525"/>
    </source>
</evidence>
<proteinExistence type="predicted"/>
<dbReference type="EMBL" id="JARJCW010000008">
    <property type="protein sequence ID" value="KAJ7221431.1"/>
    <property type="molecule type" value="Genomic_DNA"/>
</dbReference>
<dbReference type="PANTHER" id="PTHR47800:SF5">
    <property type="entry name" value="FER-1-LIKE PROTEIN 6"/>
    <property type="match status" value="1"/>
</dbReference>
<dbReference type="GO" id="GO:0010628">
    <property type="term" value="P:positive regulation of gene expression"/>
    <property type="evidence" value="ECO:0007669"/>
    <property type="project" value="TreeGrafter"/>
</dbReference>
<evidence type="ECO:0000313" key="2">
    <source>
        <dbReference type="EMBL" id="KAJ7221431.1"/>
    </source>
</evidence>
<dbReference type="SUPFAM" id="SSF49562">
    <property type="entry name" value="C2 domain (Calcium/lipid-binding domain, CaLB)"/>
    <property type="match status" value="1"/>
</dbReference>
<dbReference type="PANTHER" id="PTHR47800">
    <property type="entry name" value="C2 DOMAIN-CONTAINING PROTEIN"/>
    <property type="match status" value="1"/>
</dbReference>
<feature type="domain" description="C2" evidence="1">
    <location>
        <begin position="30"/>
        <end position="153"/>
    </location>
</feature>